<accession>A0ABD3MME2</accession>
<evidence type="ECO:0000256" key="1">
    <source>
        <dbReference type="SAM" id="MobiDB-lite"/>
    </source>
</evidence>
<name>A0ABD3MME2_9STRA</name>
<protein>
    <submittedName>
        <fullName evidence="2">Uncharacterized protein</fullName>
    </submittedName>
</protein>
<proteinExistence type="predicted"/>
<dbReference type="EMBL" id="JALLBG020000101">
    <property type="protein sequence ID" value="KAL3764817.1"/>
    <property type="molecule type" value="Genomic_DNA"/>
</dbReference>
<reference evidence="2 3" key="1">
    <citation type="submission" date="2024-10" db="EMBL/GenBank/DDBJ databases">
        <title>Updated reference genomes for cyclostephanoid diatoms.</title>
        <authorList>
            <person name="Roberts W.R."/>
            <person name="Alverson A.J."/>
        </authorList>
    </citation>
    <scope>NUCLEOTIDE SEQUENCE [LARGE SCALE GENOMIC DNA]</scope>
    <source>
        <strain evidence="2 3">AJA232-27</strain>
    </source>
</reference>
<organism evidence="2 3">
    <name type="scientific">Discostella pseudostelligera</name>
    <dbReference type="NCBI Taxonomy" id="259834"/>
    <lineage>
        <taxon>Eukaryota</taxon>
        <taxon>Sar</taxon>
        <taxon>Stramenopiles</taxon>
        <taxon>Ochrophyta</taxon>
        <taxon>Bacillariophyta</taxon>
        <taxon>Coscinodiscophyceae</taxon>
        <taxon>Thalassiosirophycidae</taxon>
        <taxon>Stephanodiscales</taxon>
        <taxon>Stephanodiscaceae</taxon>
        <taxon>Discostella</taxon>
    </lineage>
</organism>
<keyword evidence="3" id="KW-1185">Reference proteome</keyword>
<gene>
    <name evidence="2" type="ORF">ACHAWU_006234</name>
</gene>
<feature type="region of interest" description="Disordered" evidence="1">
    <location>
        <begin position="18"/>
        <end position="47"/>
    </location>
</feature>
<comment type="caution">
    <text evidence="2">The sequence shown here is derived from an EMBL/GenBank/DDBJ whole genome shotgun (WGS) entry which is preliminary data.</text>
</comment>
<dbReference type="AlphaFoldDB" id="A0ABD3MME2"/>
<dbReference type="Proteomes" id="UP001530293">
    <property type="component" value="Unassembled WGS sequence"/>
</dbReference>
<evidence type="ECO:0000313" key="3">
    <source>
        <dbReference type="Proteomes" id="UP001530293"/>
    </source>
</evidence>
<evidence type="ECO:0000313" key="2">
    <source>
        <dbReference type="EMBL" id="KAL3764817.1"/>
    </source>
</evidence>
<sequence>MTTTYAFYEYSTALSMAGFGGASSSSTSKKQDKKGSGSSKQLVPKLRPKSQWDRYLDMKQCKKITVGVRIRGDDESSSDNNNWMEVGRVRSEGDEHLEVAVARQRALIAEHGKRLYPMKIPPNAVLEWGYLNGEEEGDEEKKEWLTVDKSKGDDAPDGIEKKIGFEGISHPPTGYYCFYNQGRIVEKEDEGKFNRGSEKI</sequence>